<dbReference type="RefSeq" id="WP_025802590.1">
    <property type="nucleotide sequence ID" value="NZ_CP053842.1"/>
</dbReference>
<feature type="transmembrane region" description="Helical" evidence="10">
    <location>
        <begin position="6"/>
        <end position="27"/>
    </location>
</feature>
<gene>
    <name evidence="10 11" type="primary">plsY</name>
    <name evidence="11" type="ORF">IMC76_02525</name>
</gene>
<dbReference type="OrthoDB" id="9777124at2"/>
<sequence length="204" mass="22151">MSINLIMYILAYIIGSIPCGLMIAKFVGGVDIRKEGSGSIGATNVFRVLNSHGVKNAKKIGTLTILLDAFKGFIPIMIAKFAGFDINVLWTMGVLAVIGHCFSVFLKFEGGKGVATSFGVFAAFLPLETIISVAIWFGVGKFIKISSIASLSGIVAFVIISFIFHYNIPGINTHAPIFVVAFIVFYKHIPNIKRLIFKEETKVI</sequence>
<evidence type="ECO:0000256" key="3">
    <source>
        <dbReference type="ARBA" id="ARBA00022679"/>
    </source>
</evidence>
<feature type="transmembrane region" description="Helical" evidence="10">
    <location>
        <begin position="118"/>
        <end position="139"/>
    </location>
</feature>
<dbReference type="Pfam" id="PF02660">
    <property type="entry name" value="G3P_acyltransf"/>
    <property type="match status" value="1"/>
</dbReference>
<evidence type="ECO:0000256" key="8">
    <source>
        <dbReference type="ARBA" id="ARBA00023209"/>
    </source>
</evidence>
<dbReference type="GO" id="GO:0008654">
    <property type="term" value="P:phospholipid biosynthetic process"/>
    <property type="evidence" value="ECO:0007669"/>
    <property type="project" value="UniProtKB-UniRule"/>
</dbReference>
<evidence type="ECO:0000256" key="5">
    <source>
        <dbReference type="ARBA" id="ARBA00022989"/>
    </source>
</evidence>
<comment type="function">
    <text evidence="10">Catalyzes the transfer of an acyl group from acyl-phosphate (acyl-PO(4)) to glycerol-3-phosphate (G3P) to form lysophosphatidic acid (LPA). This enzyme utilizes acyl-phosphate as fatty acyl donor, but not acyl-CoA or acyl-ACP.</text>
</comment>
<evidence type="ECO:0000313" key="12">
    <source>
        <dbReference type="Proteomes" id="UP000594749"/>
    </source>
</evidence>
<name>A0A7M1LGI5_9BACT</name>
<keyword evidence="8 10" id="KW-0594">Phospholipid biosynthesis</keyword>
<feature type="transmembrane region" description="Helical" evidence="10">
    <location>
        <begin position="145"/>
        <end position="164"/>
    </location>
</feature>
<feature type="transmembrane region" description="Helical" evidence="10">
    <location>
        <begin position="88"/>
        <end position="106"/>
    </location>
</feature>
<feature type="transmembrane region" description="Helical" evidence="10">
    <location>
        <begin position="171"/>
        <end position="189"/>
    </location>
</feature>
<comment type="catalytic activity">
    <reaction evidence="10">
        <text>an acyl phosphate + sn-glycerol 3-phosphate = a 1-acyl-sn-glycero-3-phosphate + phosphate</text>
        <dbReference type="Rhea" id="RHEA:34075"/>
        <dbReference type="ChEBI" id="CHEBI:43474"/>
        <dbReference type="ChEBI" id="CHEBI:57597"/>
        <dbReference type="ChEBI" id="CHEBI:57970"/>
        <dbReference type="ChEBI" id="CHEBI:59918"/>
        <dbReference type="EC" id="2.3.1.275"/>
    </reaction>
</comment>
<comment type="similarity">
    <text evidence="10">Belongs to the PlsY family.</text>
</comment>
<evidence type="ECO:0000256" key="2">
    <source>
        <dbReference type="ARBA" id="ARBA00022516"/>
    </source>
</evidence>
<comment type="subcellular location">
    <subcellularLocation>
        <location evidence="10">Cell membrane</location>
        <topology evidence="10">Multi-pass membrane protein</topology>
    </subcellularLocation>
</comment>
<dbReference type="EMBL" id="CP063078">
    <property type="protein sequence ID" value="QOQ87707.1"/>
    <property type="molecule type" value="Genomic_DNA"/>
</dbReference>
<dbReference type="HAMAP" id="MF_01043">
    <property type="entry name" value="PlsY"/>
    <property type="match status" value="1"/>
</dbReference>
<protein>
    <recommendedName>
        <fullName evidence="10">Glycerol-3-phosphate acyltransferase</fullName>
    </recommendedName>
    <alternativeName>
        <fullName evidence="10">Acyl-PO4 G3P acyltransferase</fullName>
    </alternativeName>
    <alternativeName>
        <fullName evidence="10">Acyl-phosphate--glycerol-3-phosphate acyltransferase</fullName>
    </alternativeName>
    <alternativeName>
        <fullName evidence="10">G3P acyltransferase</fullName>
        <shortName evidence="10">GPAT</shortName>
        <ecNumber evidence="10">2.3.1.275</ecNumber>
    </alternativeName>
    <alternativeName>
        <fullName evidence="10">Lysophosphatidic acid synthase</fullName>
        <shortName evidence="10">LPA synthase</shortName>
    </alternativeName>
</protein>
<dbReference type="EC" id="2.3.1.275" evidence="10"/>
<dbReference type="GO" id="GO:0005886">
    <property type="term" value="C:plasma membrane"/>
    <property type="evidence" value="ECO:0007669"/>
    <property type="project" value="UniProtKB-SubCell"/>
</dbReference>
<dbReference type="PANTHER" id="PTHR30309:SF0">
    <property type="entry name" value="GLYCEROL-3-PHOSPHATE ACYLTRANSFERASE-RELATED"/>
    <property type="match status" value="1"/>
</dbReference>
<organism evidence="11 12">
    <name type="scientific">Campylobacter corcagiensis</name>
    <dbReference type="NCBI Taxonomy" id="1448857"/>
    <lineage>
        <taxon>Bacteria</taxon>
        <taxon>Pseudomonadati</taxon>
        <taxon>Campylobacterota</taxon>
        <taxon>Epsilonproteobacteria</taxon>
        <taxon>Campylobacterales</taxon>
        <taxon>Campylobacteraceae</taxon>
        <taxon>Campylobacter</taxon>
    </lineage>
</organism>
<reference evidence="11 12" key="1">
    <citation type="submission" date="2020-10" db="EMBL/GenBank/DDBJ databases">
        <title>Campylobacter and Helicobacter PacBio genomes.</title>
        <authorList>
            <person name="Lane C."/>
        </authorList>
    </citation>
    <scope>NUCLEOTIDE SEQUENCE [LARGE SCALE GENOMIC DNA]</scope>
    <source>
        <strain evidence="11 12">2016D-0077</strain>
    </source>
</reference>
<comment type="subunit">
    <text evidence="10">Probably interacts with PlsX.</text>
</comment>
<evidence type="ECO:0000256" key="10">
    <source>
        <dbReference type="HAMAP-Rule" id="MF_01043"/>
    </source>
</evidence>
<keyword evidence="5 10" id="KW-1133">Transmembrane helix</keyword>
<comment type="pathway">
    <text evidence="10">Lipid metabolism; phospholipid metabolism.</text>
</comment>
<dbReference type="SMART" id="SM01207">
    <property type="entry name" value="G3P_acyltransf"/>
    <property type="match status" value="1"/>
</dbReference>
<proteinExistence type="inferred from homology"/>
<evidence type="ECO:0000256" key="6">
    <source>
        <dbReference type="ARBA" id="ARBA00023098"/>
    </source>
</evidence>
<dbReference type="NCBIfam" id="TIGR00023">
    <property type="entry name" value="glycerol-3-phosphate 1-O-acyltransferase PlsY"/>
    <property type="match status" value="1"/>
</dbReference>
<evidence type="ECO:0000256" key="1">
    <source>
        <dbReference type="ARBA" id="ARBA00022475"/>
    </source>
</evidence>
<dbReference type="InterPro" id="IPR003811">
    <property type="entry name" value="G3P_acylTferase_PlsY"/>
</dbReference>
<dbReference type="PANTHER" id="PTHR30309">
    <property type="entry name" value="INNER MEMBRANE PROTEIN YGIH"/>
    <property type="match status" value="1"/>
</dbReference>
<accession>A0A7M1LGI5</accession>
<keyword evidence="7 10" id="KW-0472">Membrane</keyword>
<keyword evidence="2 10" id="KW-0444">Lipid biosynthesis</keyword>
<evidence type="ECO:0000256" key="9">
    <source>
        <dbReference type="ARBA" id="ARBA00023264"/>
    </source>
</evidence>
<evidence type="ECO:0000256" key="7">
    <source>
        <dbReference type="ARBA" id="ARBA00023136"/>
    </source>
</evidence>
<evidence type="ECO:0000256" key="4">
    <source>
        <dbReference type="ARBA" id="ARBA00022692"/>
    </source>
</evidence>
<keyword evidence="6 10" id="KW-0443">Lipid metabolism</keyword>
<keyword evidence="3 10" id="KW-0808">Transferase</keyword>
<dbReference type="UniPathway" id="UPA00085"/>
<keyword evidence="12" id="KW-1185">Reference proteome</keyword>
<keyword evidence="9 10" id="KW-1208">Phospholipid metabolism</keyword>
<dbReference type="GO" id="GO:0043772">
    <property type="term" value="F:acyl-phosphate glycerol-3-phosphate acyltransferase activity"/>
    <property type="evidence" value="ECO:0007669"/>
    <property type="project" value="UniProtKB-UniRule"/>
</dbReference>
<dbReference type="AlphaFoldDB" id="A0A7M1LGI5"/>
<evidence type="ECO:0000313" key="11">
    <source>
        <dbReference type="EMBL" id="QOQ87707.1"/>
    </source>
</evidence>
<keyword evidence="1 10" id="KW-1003">Cell membrane</keyword>
<dbReference type="Proteomes" id="UP000594749">
    <property type="component" value="Chromosome"/>
</dbReference>
<keyword evidence="11" id="KW-0012">Acyltransferase</keyword>
<keyword evidence="4 10" id="KW-0812">Transmembrane</keyword>